<organism evidence="1">
    <name type="scientific">Anopheles braziliensis</name>
    <dbReference type="NCBI Taxonomy" id="58242"/>
    <lineage>
        <taxon>Eukaryota</taxon>
        <taxon>Metazoa</taxon>
        <taxon>Ecdysozoa</taxon>
        <taxon>Arthropoda</taxon>
        <taxon>Hexapoda</taxon>
        <taxon>Insecta</taxon>
        <taxon>Pterygota</taxon>
        <taxon>Neoptera</taxon>
        <taxon>Endopterygota</taxon>
        <taxon>Diptera</taxon>
        <taxon>Nematocera</taxon>
        <taxon>Culicoidea</taxon>
        <taxon>Culicidae</taxon>
        <taxon>Anophelinae</taxon>
        <taxon>Anopheles</taxon>
    </lineage>
</organism>
<dbReference type="AlphaFoldDB" id="A0A2M3ZVB0"/>
<evidence type="ECO:0000313" key="1">
    <source>
        <dbReference type="EMBL" id="MBW32486.1"/>
    </source>
</evidence>
<reference evidence="1" key="1">
    <citation type="submission" date="2018-01" db="EMBL/GenBank/DDBJ databases">
        <title>An insight into the sialome of Amazonian anophelines.</title>
        <authorList>
            <person name="Ribeiro J.M."/>
            <person name="Scarpassa V."/>
            <person name="Calvo E."/>
        </authorList>
    </citation>
    <scope>NUCLEOTIDE SEQUENCE</scope>
    <source>
        <tissue evidence="1">Salivary glands</tissue>
    </source>
</reference>
<sequence>MTPTMISEIVRGLLMTSFFFLLGPTICVSSFFDCANSRNLRTCSRANCELNTRSYKAFTPAYSWITR</sequence>
<accession>A0A2M3ZVB0</accession>
<proteinExistence type="predicted"/>
<protein>
    <submittedName>
        <fullName evidence="1">Putative secreted peptide</fullName>
    </submittedName>
</protein>
<name>A0A2M3ZVB0_9DIPT</name>
<dbReference type="EMBL" id="GGFM01011735">
    <property type="protein sequence ID" value="MBW32486.1"/>
    <property type="molecule type" value="Transcribed_RNA"/>
</dbReference>